<dbReference type="EMBL" id="CADEPM010000004">
    <property type="protein sequence ID" value="CAB3404037.1"/>
    <property type="molecule type" value="Genomic_DNA"/>
</dbReference>
<keyword evidence="7" id="KW-1185">Reference proteome</keyword>
<evidence type="ECO:0000256" key="2">
    <source>
        <dbReference type="ARBA" id="ARBA00009160"/>
    </source>
</evidence>
<dbReference type="PANTHER" id="PTHR21346:SF0">
    <property type="entry name" value="RE45833P"/>
    <property type="match status" value="1"/>
</dbReference>
<dbReference type="Pfam" id="PF04930">
    <property type="entry name" value="FUN14"/>
    <property type="match status" value="1"/>
</dbReference>
<keyword evidence="3" id="KW-0812">Transmembrane</keyword>
<evidence type="ECO:0000256" key="3">
    <source>
        <dbReference type="ARBA" id="ARBA00022692"/>
    </source>
</evidence>
<dbReference type="GO" id="GO:0005741">
    <property type="term" value="C:mitochondrial outer membrane"/>
    <property type="evidence" value="ECO:0007669"/>
    <property type="project" value="UniProtKB-SubCell"/>
</dbReference>
<comment type="caution">
    <text evidence="6">The sequence shown here is derived from an EMBL/GenBank/DDBJ whole genome shotgun (WGS) entry which is preliminary data.</text>
</comment>
<dbReference type="AlphaFoldDB" id="A0A8S1EWU7"/>
<gene>
    <name evidence="6" type="ORF">CBOVIS_LOCUS6432</name>
</gene>
<evidence type="ECO:0000256" key="4">
    <source>
        <dbReference type="ARBA" id="ARBA00022989"/>
    </source>
</evidence>
<keyword evidence="5" id="KW-0472">Membrane</keyword>
<keyword evidence="4" id="KW-1133">Transmembrane helix</keyword>
<comment type="similarity">
    <text evidence="2">Belongs to the FUN14 family.</text>
</comment>
<proteinExistence type="inferred from homology"/>
<evidence type="ECO:0000313" key="6">
    <source>
        <dbReference type="EMBL" id="CAB3404037.1"/>
    </source>
</evidence>
<evidence type="ECO:0000313" key="7">
    <source>
        <dbReference type="Proteomes" id="UP000494206"/>
    </source>
</evidence>
<comment type="subcellular location">
    <subcellularLocation>
        <location evidence="1">Mitochondrion outer membrane</location>
        <topology evidence="1">Multi-pass membrane protein</topology>
    </subcellularLocation>
</comment>
<accession>A0A8S1EWU7</accession>
<sequence length="125" mass="13421">MSKGSDIANQALSFIVDLKKKPPMVQMGVGAGVGTVSGYLMTKGGRMVAATVGASFLLAQFAIHKGYITVDETKIQRDLKNLKKSVLEKLEKNKFLPDMSESFVSEHRWILGGFAAGVLIGFSLG</sequence>
<protein>
    <recommendedName>
        <fullName evidence="8">FUN14 domain-containing protein 1</fullName>
    </recommendedName>
</protein>
<dbReference type="PANTHER" id="PTHR21346">
    <property type="entry name" value="FUN14 DOMAIN CONTAINING"/>
    <property type="match status" value="1"/>
</dbReference>
<dbReference type="OrthoDB" id="163794at2759"/>
<evidence type="ECO:0008006" key="8">
    <source>
        <dbReference type="Google" id="ProtNLM"/>
    </source>
</evidence>
<dbReference type="GO" id="GO:0000422">
    <property type="term" value="P:autophagy of mitochondrion"/>
    <property type="evidence" value="ECO:0007669"/>
    <property type="project" value="TreeGrafter"/>
</dbReference>
<evidence type="ECO:0000256" key="1">
    <source>
        <dbReference type="ARBA" id="ARBA00004374"/>
    </source>
</evidence>
<evidence type="ECO:0000256" key="5">
    <source>
        <dbReference type="ARBA" id="ARBA00023136"/>
    </source>
</evidence>
<dbReference type="Proteomes" id="UP000494206">
    <property type="component" value="Unassembled WGS sequence"/>
</dbReference>
<dbReference type="InterPro" id="IPR007014">
    <property type="entry name" value="FUN14"/>
</dbReference>
<reference evidence="6 7" key="1">
    <citation type="submission" date="2020-04" db="EMBL/GenBank/DDBJ databases">
        <authorList>
            <person name="Laetsch R D."/>
            <person name="Stevens L."/>
            <person name="Kumar S."/>
            <person name="Blaxter L. M."/>
        </authorList>
    </citation>
    <scope>NUCLEOTIDE SEQUENCE [LARGE SCALE GENOMIC DNA]</scope>
</reference>
<name>A0A8S1EWU7_9PELO</name>
<organism evidence="6 7">
    <name type="scientific">Caenorhabditis bovis</name>
    <dbReference type="NCBI Taxonomy" id="2654633"/>
    <lineage>
        <taxon>Eukaryota</taxon>
        <taxon>Metazoa</taxon>
        <taxon>Ecdysozoa</taxon>
        <taxon>Nematoda</taxon>
        <taxon>Chromadorea</taxon>
        <taxon>Rhabditida</taxon>
        <taxon>Rhabditina</taxon>
        <taxon>Rhabditomorpha</taxon>
        <taxon>Rhabditoidea</taxon>
        <taxon>Rhabditidae</taxon>
        <taxon>Peloderinae</taxon>
        <taxon>Caenorhabditis</taxon>
    </lineage>
</organism>